<dbReference type="OMA" id="PERNNWP"/>
<organism evidence="2 3">
    <name type="scientific">Gorilla gorilla gorilla</name>
    <name type="common">Western lowland gorilla</name>
    <dbReference type="NCBI Taxonomy" id="9595"/>
    <lineage>
        <taxon>Eukaryota</taxon>
        <taxon>Metazoa</taxon>
        <taxon>Chordata</taxon>
        <taxon>Craniata</taxon>
        <taxon>Vertebrata</taxon>
        <taxon>Euteleostomi</taxon>
        <taxon>Mammalia</taxon>
        <taxon>Eutheria</taxon>
        <taxon>Euarchontoglires</taxon>
        <taxon>Primates</taxon>
        <taxon>Haplorrhini</taxon>
        <taxon>Catarrhini</taxon>
        <taxon>Hominidae</taxon>
        <taxon>Gorilla</taxon>
    </lineage>
</organism>
<evidence type="ECO:0000256" key="1">
    <source>
        <dbReference type="SAM" id="MobiDB-lite"/>
    </source>
</evidence>
<reference evidence="2" key="4">
    <citation type="submission" date="2025-09" db="UniProtKB">
        <authorList>
            <consortium name="Ensembl"/>
        </authorList>
    </citation>
    <scope>IDENTIFICATION</scope>
</reference>
<dbReference type="GeneTree" id="ENSGT00910000146913"/>
<evidence type="ECO:0000313" key="2">
    <source>
        <dbReference type="Ensembl" id="ENSGGOP00000042945.1"/>
    </source>
</evidence>
<protein>
    <submittedName>
        <fullName evidence="2">Uncharacterized protein</fullName>
    </submittedName>
</protein>
<name>A0A2I2Z7G6_GORGO</name>
<dbReference type="InParanoid" id="A0A2I2Z7G6"/>
<dbReference type="Proteomes" id="UP000001519">
    <property type="component" value="Chromosome 4"/>
</dbReference>
<dbReference type="Ensembl" id="ENSGGOT00000049754.1">
    <property type="protein sequence ID" value="ENSGGOP00000042945.1"/>
    <property type="gene ID" value="ENSGGOG00000039548.1"/>
</dbReference>
<evidence type="ECO:0000313" key="3">
    <source>
        <dbReference type="Proteomes" id="UP000001519"/>
    </source>
</evidence>
<accession>A0A2I2Z7G6</accession>
<dbReference type="AlphaFoldDB" id="A0A2I2Z7G6"/>
<reference evidence="2" key="3">
    <citation type="submission" date="2025-08" db="UniProtKB">
        <authorList>
            <consortium name="Ensembl"/>
        </authorList>
    </citation>
    <scope>IDENTIFICATION</scope>
</reference>
<dbReference type="Bgee" id="ENSGGOG00000039548">
    <property type="expression patterns" value="Expressed in liver"/>
</dbReference>
<sequence>VKALGKRMCTKQYKNKMCFLEVRIAQAKMELAKAFPPFPASSIPPKTEPFKERPEKNNWPLILS</sequence>
<proteinExistence type="predicted"/>
<keyword evidence="3" id="KW-1185">Reference proteome</keyword>
<dbReference type="EMBL" id="CABD030032279">
    <property type="status" value="NOT_ANNOTATED_CDS"/>
    <property type="molecule type" value="Genomic_DNA"/>
</dbReference>
<feature type="region of interest" description="Disordered" evidence="1">
    <location>
        <begin position="43"/>
        <end position="64"/>
    </location>
</feature>
<reference evidence="2 3" key="2">
    <citation type="journal article" date="2012" name="Nature">
        <title>Insights into hominid evolution from the gorilla genome sequence.</title>
        <authorList>
            <person name="Scally A."/>
            <person name="Dutheil J.Y."/>
            <person name="Hillier L.W."/>
            <person name="Jordan G.E."/>
            <person name="Goodhead I."/>
            <person name="Herrero J."/>
            <person name="Hobolth A."/>
            <person name="Lappalainen T."/>
            <person name="Mailund T."/>
            <person name="Marques-Bonet T."/>
            <person name="McCarthy S."/>
            <person name="Montgomery S.H."/>
            <person name="Schwalie P.C."/>
            <person name="Tang Y.A."/>
            <person name="Ward M.C."/>
            <person name="Xue Y."/>
            <person name="Yngvadottir B."/>
            <person name="Alkan C."/>
            <person name="Andersen L.N."/>
            <person name="Ayub Q."/>
            <person name="Ball E.V."/>
            <person name="Beal K."/>
            <person name="Bradley B.J."/>
            <person name="Chen Y."/>
            <person name="Clee C.M."/>
            <person name="Fitzgerald S."/>
            <person name="Graves T.A."/>
            <person name="Gu Y."/>
            <person name="Heath P."/>
            <person name="Heger A."/>
            <person name="Karakoc E."/>
            <person name="Kolb-Kokocinski A."/>
            <person name="Laird G.K."/>
            <person name="Lunter G."/>
            <person name="Meader S."/>
            <person name="Mort M."/>
            <person name="Mullikin J.C."/>
            <person name="Munch K."/>
            <person name="O'Connor T.D."/>
            <person name="Phillips A.D."/>
            <person name="Prado-Martinez J."/>
            <person name="Rogers A.S."/>
            <person name="Sajjadian S."/>
            <person name="Schmidt D."/>
            <person name="Shaw K."/>
            <person name="Simpson J.T."/>
            <person name="Stenson P.D."/>
            <person name="Turner D.J."/>
            <person name="Vigilant L."/>
            <person name="Vilella A.J."/>
            <person name="Whitener W."/>
            <person name="Zhu B."/>
            <person name="Cooper D.N."/>
            <person name="de Jong P."/>
            <person name="Dermitzakis E.T."/>
            <person name="Eichler E.E."/>
            <person name="Flicek P."/>
            <person name="Goldman N."/>
            <person name="Mundy N.I."/>
            <person name="Ning Z."/>
            <person name="Odom D.T."/>
            <person name="Ponting C.P."/>
            <person name="Quail M.A."/>
            <person name="Ryder O.A."/>
            <person name="Searle S.M."/>
            <person name="Warren W.C."/>
            <person name="Wilson R.K."/>
            <person name="Schierup M.H."/>
            <person name="Rogers J."/>
            <person name="Tyler-Smith C."/>
            <person name="Durbin R."/>
        </authorList>
    </citation>
    <scope>NUCLEOTIDE SEQUENCE [LARGE SCALE GENOMIC DNA]</scope>
</reference>
<reference evidence="3" key="1">
    <citation type="submission" date="2011-05" db="EMBL/GenBank/DDBJ databases">
        <title>Insights into the evolution of the great apes provided by the gorilla genome.</title>
        <authorList>
            <person name="Scally A."/>
        </authorList>
    </citation>
    <scope>NUCLEOTIDE SEQUENCE [LARGE SCALE GENOMIC DNA]</scope>
</reference>